<evidence type="ECO:0000256" key="3">
    <source>
        <dbReference type="SAM" id="MobiDB-lite"/>
    </source>
</evidence>
<dbReference type="OrthoDB" id="4850070at2"/>
<evidence type="ECO:0000256" key="1">
    <source>
        <dbReference type="ARBA" id="ARBA00022679"/>
    </source>
</evidence>
<proteinExistence type="inferred from homology"/>
<dbReference type="Proteomes" id="UP000319213">
    <property type="component" value="Unassembled WGS sequence"/>
</dbReference>
<sequence>MPDSAVVFPPGPNAVPQAAALIIATTPAAGLTVTEPQAAGAPDDAEPEPGPVALLARLAGQLGRLPVARLHVIARDAAAPHHAAFAADPSAGQVTGTATDPRAAAGGGVTASGTLPDEGALLTADDVTAVLSRSGRLRPHVITSGDLAADLREVAAVARADPGPLLVLPGDLVAHTEAVARLVDLAGPETGALVGPAAGAGPLRAPVRVEDGRVAAAGNAFHEVTAANATFAGALRVCRRDLAALAEVAEELAGLVEAGRLGAVPAAQAGELLLTGLVRAGVPVRAVTLGPLRARRVADRAAAEAELAALAEVDEERARLDAAIKQDDGVFTRYAVSSWSGHLVPAAARAKLTPNAVTGISVGFAAIAAVWFSAGTTAGLLAGALAYYLSFVLDCVDGQLARFTRRRTALGAWLDTVCDRGKEFGVYAALAIGYTAVDEQRETVWPLAIAAMLLLALRHAIGSAYADAFPSDRDGGGRRGPARSLTLPYDLGPDDAAPGEPVTGGGRRGTAGRARRAPRLVWARRMVVLPIGERTALICVTAPLFQARVTFLTLLAWGGVATLYMLAGRVLRSVRAAEG</sequence>
<feature type="transmembrane region" description="Helical" evidence="4">
    <location>
        <begin position="378"/>
        <end position="396"/>
    </location>
</feature>
<evidence type="ECO:0000256" key="2">
    <source>
        <dbReference type="RuleBase" id="RU003750"/>
    </source>
</evidence>
<keyword evidence="4" id="KW-0472">Membrane</keyword>
<dbReference type="AlphaFoldDB" id="A0A543J211"/>
<dbReference type="GO" id="GO:0016780">
    <property type="term" value="F:phosphotransferase activity, for other substituted phosphate groups"/>
    <property type="evidence" value="ECO:0007669"/>
    <property type="project" value="InterPro"/>
</dbReference>
<keyword evidence="4" id="KW-1133">Transmembrane helix</keyword>
<feature type="region of interest" description="Disordered" evidence="3">
    <location>
        <begin position="486"/>
        <end position="512"/>
    </location>
</feature>
<reference evidence="5 6" key="1">
    <citation type="submission" date="2019-06" db="EMBL/GenBank/DDBJ databases">
        <title>Sequencing the genomes of 1000 actinobacteria strains.</title>
        <authorList>
            <person name="Klenk H.-P."/>
        </authorList>
    </citation>
    <scope>NUCLEOTIDE SEQUENCE [LARGE SCALE GENOMIC DNA]</scope>
    <source>
        <strain evidence="5 6">DSM 43186</strain>
    </source>
</reference>
<dbReference type="RefSeq" id="WP_142260692.1">
    <property type="nucleotide sequence ID" value="NZ_BMPV01000005.1"/>
</dbReference>
<name>A0A543J211_9ACTN</name>
<accession>A0A543J211</accession>
<organism evidence="5 6">
    <name type="scientific">Thermopolyspora flexuosa</name>
    <dbReference type="NCBI Taxonomy" id="103836"/>
    <lineage>
        <taxon>Bacteria</taxon>
        <taxon>Bacillati</taxon>
        <taxon>Actinomycetota</taxon>
        <taxon>Actinomycetes</taxon>
        <taxon>Streptosporangiales</taxon>
        <taxon>Streptosporangiaceae</taxon>
        <taxon>Thermopolyspora</taxon>
    </lineage>
</organism>
<dbReference type="InterPro" id="IPR000462">
    <property type="entry name" value="CDP-OH_P_trans"/>
</dbReference>
<comment type="caution">
    <text evidence="5">The sequence shown here is derived from an EMBL/GenBank/DDBJ whole genome shotgun (WGS) entry which is preliminary data.</text>
</comment>
<keyword evidence="1 2" id="KW-0808">Transferase</keyword>
<dbReference type="InterPro" id="IPR043130">
    <property type="entry name" value="CDP-OH_PTrfase_TM_dom"/>
</dbReference>
<dbReference type="EMBL" id="VFPQ01000001">
    <property type="protein sequence ID" value="TQM76874.1"/>
    <property type="molecule type" value="Genomic_DNA"/>
</dbReference>
<comment type="similarity">
    <text evidence="2">Belongs to the CDP-alcohol phosphatidyltransferase class-I family.</text>
</comment>
<dbReference type="Gene3D" id="1.20.120.1760">
    <property type="match status" value="1"/>
</dbReference>
<protein>
    <submittedName>
        <fullName evidence="5">CDP-alcohol phosphatidyltransferase-like enzyme</fullName>
    </submittedName>
</protein>
<dbReference type="Pfam" id="PF01066">
    <property type="entry name" value="CDP-OH_P_transf"/>
    <property type="match status" value="1"/>
</dbReference>
<keyword evidence="6" id="KW-1185">Reference proteome</keyword>
<keyword evidence="4" id="KW-0812">Transmembrane</keyword>
<evidence type="ECO:0000313" key="6">
    <source>
        <dbReference type="Proteomes" id="UP000319213"/>
    </source>
</evidence>
<feature type="transmembrane region" description="Helical" evidence="4">
    <location>
        <begin position="551"/>
        <end position="571"/>
    </location>
</feature>
<dbReference type="PROSITE" id="PS00379">
    <property type="entry name" value="CDP_ALCOHOL_P_TRANSF"/>
    <property type="match status" value="1"/>
</dbReference>
<dbReference type="GO" id="GO:0016020">
    <property type="term" value="C:membrane"/>
    <property type="evidence" value="ECO:0007669"/>
    <property type="project" value="InterPro"/>
</dbReference>
<dbReference type="GO" id="GO:0008654">
    <property type="term" value="P:phospholipid biosynthetic process"/>
    <property type="evidence" value="ECO:0007669"/>
    <property type="project" value="InterPro"/>
</dbReference>
<dbReference type="InterPro" id="IPR048254">
    <property type="entry name" value="CDP_ALCOHOL_P_TRANSF_CS"/>
</dbReference>
<evidence type="ECO:0000256" key="4">
    <source>
        <dbReference type="SAM" id="Phobius"/>
    </source>
</evidence>
<gene>
    <name evidence="5" type="ORF">FHX40_3625</name>
</gene>
<evidence type="ECO:0000313" key="5">
    <source>
        <dbReference type="EMBL" id="TQM76874.1"/>
    </source>
</evidence>